<proteinExistence type="predicted"/>
<protein>
    <submittedName>
        <fullName evidence="2">Uncharacterized protein</fullName>
    </submittedName>
</protein>
<evidence type="ECO:0000313" key="3">
    <source>
        <dbReference type="Proteomes" id="UP000550729"/>
    </source>
</evidence>
<dbReference type="RefSeq" id="WP_170196479.1">
    <property type="nucleotide sequence ID" value="NZ_JABBNB010000029.1"/>
</dbReference>
<comment type="caution">
    <text evidence="2">The sequence shown here is derived from an EMBL/GenBank/DDBJ whole genome shotgun (WGS) entry which is preliminary data.</text>
</comment>
<evidence type="ECO:0000313" key="2">
    <source>
        <dbReference type="EMBL" id="NMO03978.1"/>
    </source>
</evidence>
<keyword evidence="3" id="KW-1185">Reference proteome</keyword>
<reference evidence="2 3" key="1">
    <citation type="submission" date="2020-04" db="EMBL/GenBank/DDBJ databases">
        <title>Gordonia sp. nov. TBRC 11910.</title>
        <authorList>
            <person name="Suriyachadkun C."/>
        </authorList>
    </citation>
    <scope>NUCLEOTIDE SEQUENCE [LARGE SCALE GENOMIC DNA]</scope>
    <source>
        <strain evidence="2 3">TBRC 11910</strain>
    </source>
</reference>
<organism evidence="2 3">
    <name type="scientific">Gordonia asplenii</name>
    <dbReference type="NCBI Taxonomy" id="2725283"/>
    <lineage>
        <taxon>Bacteria</taxon>
        <taxon>Bacillati</taxon>
        <taxon>Actinomycetota</taxon>
        <taxon>Actinomycetes</taxon>
        <taxon>Mycobacteriales</taxon>
        <taxon>Gordoniaceae</taxon>
        <taxon>Gordonia</taxon>
    </lineage>
</organism>
<evidence type="ECO:0000256" key="1">
    <source>
        <dbReference type="SAM" id="MobiDB-lite"/>
    </source>
</evidence>
<feature type="region of interest" description="Disordered" evidence="1">
    <location>
        <begin position="60"/>
        <end position="112"/>
    </location>
</feature>
<dbReference type="AlphaFoldDB" id="A0A848L8R6"/>
<feature type="compositionally biased region" description="Acidic residues" evidence="1">
    <location>
        <begin position="101"/>
        <end position="112"/>
    </location>
</feature>
<name>A0A848L8R6_9ACTN</name>
<sequence length="112" mass="12426">MGEEFERKLERNKDIAQELVETTAHRVGRITNIITGAVADVAREVGDLVTDGFEMRDAARRAKADQRESLSGVDDDQDEISEAGVDRQSLPSASNDHQDDIIDAEIESDDQR</sequence>
<dbReference type="EMBL" id="JABBNB010000029">
    <property type="protein sequence ID" value="NMO03978.1"/>
    <property type="molecule type" value="Genomic_DNA"/>
</dbReference>
<dbReference type="Proteomes" id="UP000550729">
    <property type="component" value="Unassembled WGS sequence"/>
</dbReference>
<gene>
    <name evidence="2" type="ORF">HH308_22445</name>
</gene>
<accession>A0A848L8R6</accession>